<dbReference type="RefSeq" id="WP_169259141.1">
    <property type="nucleotide sequence ID" value="NZ_WTVQ01000005.1"/>
</dbReference>
<protein>
    <submittedName>
        <fullName evidence="2">N-formylglutamate amidohydrolase</fullName>
    </submittedName>
</protein>
<name>A0ABX1Q6I1_9RHOO</name>
<dbReference type="EMBL" id="WTVQ01000005">
    <property type="protein sequence ID" value="NMG73984.1"/>
    <property type="molecule type" value="Genomic_DNA"/>
</dbReference>
<dbReference type="Gene3D" id="3.40.630.40">
    <property type="entry name" value="Zn-dependent exopeptidases"/>
    <property type="match status" value="1"/>
</dbReference>
<accession>A0ABX1Q6I1</accession>
<organism evidence="2 3">
    <name type="scientific">Aromatoleum diolicum</name>
    <dbReference type="NCBI Taxonomy" id="75796"/>
    <lineage>
        <taxon>Bacteria</taxon>
        <taxon>Pseudomonadati</taxon>
        <taxon>Pseudomonadota</taxon>
        <taxon>Betaproteobacteria</taxon>
        <taxon>Rhodocyclales</taxon>
        <taxon>Rhodocyclaceae</taxon>
        <taxon>Aromatoleum</taxon>
    </lineage>
</organism>
<sequence>MACVPALNLTPSAQERCDADHGSPASDRLVITCEHGGNRIPAPYRDLFRSHQAVLDSHWGFDPGALIMARALARAFAAPLVVSTVSRLLVDLNRSPRNPRLHFDVIREAPAELRQHILDCYYQPFRAQAEHLVGQAIADHGRVIHISSHSFTPELNGKVRTADIGLLYDPARPGEVELCAHWKTSLETCVPEFTVRRNYPYQGKDDGLTAWFRRRLPPDAYVGIELEINQKHVAGAARQWAALRKGIVEALGAALASRRAIMSAQPPDSETGPNNRSRLTAGGPR</sequence>
<proteinExistence type="predicted"/>
<dbReference type="Proteomes" id="UP000648984">
    <property type="component" value="Unassembled WGS sequence"/>
</dbReference>
<dbReference type="SUPFAM" id="SSF53187">
    <property type="entry name" value="Zn-dependent exopeptidases"/>
    <property type="match status" value="1"/>
</dbReference>
<comment type="caution">
    <text evidence="2">The sequence shown here is derived from an EMBL/GenBank/DDBJ whole genome shotgun (WGS) entry which is preliminary data.</text>
</comment>
<reference evidence="2 3" key="1">
    <citation type="submission" date="2019-12" db="EMBL/GenBank/DDBJ databases">
        <title>Comparative genomics gives insights into the taxonomy of the Azoarcus-Aromatoleum group and reveals separate origins of nif in the plant-associated Azoarcus and non-plant-associated Aromatoleum sub-groups.</title>
        <authorList>
            <person name="Lafos M."/>
            <person name="Maluk M."/>
            <person name="Batista M."/>
            <person name="Junghare M."/>
            <person name="Carmona M."/>
            <person name="Faoro H."/>
            <person name="Cruz L.M."/>
            <person name="Battistoni F."/>
            <person name="De Souza E."/>
            <person name="Pedrosa F."/>
            <person name="Chen W.-M."/>
            <person name="Poole P.S."/>
            <person name="Dixon R.A."/>
            <person name="James E.K."/>
        </authorList>
    </citation>
    <scope>NUCLEOTIDE SEQUENCE [LARGE SCALE GENOMIC DNA]</scope>
    <source>
        <strain evidence="2 3">22Lin</strain>
    </source>
</reference>
<evidence type="ECO:0000313" key="2">
    <source>
        <dbReference type="EMBL" id="NMG73984.1"/>
    </source>
</evidence>
<keyword evidence="3" id="KW-1185">Reference proteome</keyword>
<evidence type="ECO:0000256" key="1">
    <source>
        <dbReference type="SAM" id="MobiDB-lite"/>
    </source>
</evidence>
<evidence type="ECO:0000313" key="3">
    <source>
        <dbReference type="Proteomes" id="UP000648984"/>
    </source>
</evidence>
<gene>
    <name evidence="2" type="ORF">GPA25_04355</name>
</gene>
<dbReference type="InterPro" id="IPR007709">
    <property type="entry name" value="N-FG_amidohydro"/>
</dbReference>
<feature type="region of interest" description="Disordered" evidence="1">
    <location>
        <begin position="262"/>
        <end position="285"/>
    </location>
</feature>
<dbReference type="Pfam" id="PF05013">
    <property type="entry name" value="FGase"/>
    <property type="match status" value="1"/>
</dbReference>
<feature type="compositionally biased region" description="Polar residues" evidence="1">
    <location>
        <begin position="266"/>
        <end position="278"/>
    </location>
</feature>